<reference evidence="9 10" key="1">
    <citation type="journal article" date="2019" name="Sci. Rep.">
        <title>Nanopore sequencing improves the draft genome of the human pathogenic amoeba Naegleria fowleri.</title>
        <authorList>
            <person name="Liechti N."/>
            <person name="Schurch N."/>
            <person name="Bruggmann R."/>
            <person name="Wittwer M."/>
        </authorList>
    </citation>
    <scope>NUCLEOTIDE SEQUENCE [LARGE SCALE GENOMIC DNA]</scope>
    <source>
        <strain evidence="9 10">ATCC 30894</strain>
    </source>
</reference>
<name>A0A6A5BIC4_NAEFO</name>
<dbReference type="PANTHER" id="PTHR12228">
    <property type="entry name" value="TRANSCRIPTION INITIATION FACTOR TFIID 55 KD SUBUNIT-RELATED"/>
    <property type="match status" value="1"/>
</dbReference>
<evidence type="ECO:0000256" key="2">
    <source>
        <dbReference type="ARBA" id="ARBA00009368"/>
    </source>
</evidence>
<comment type="subcellular location">
    <subcellularLocation>
        <location evidence="1">Nucleus</location>
    </subcellularLocation>
</comment>
<keyword evidence="4" id="KW-0804">Transcription</keyword>
<evidence type="ECO:0000313" key="9">
    <source>
        <dbReference type="EMBL" id="KAF0974201.1"/>
    </source>
</evidence>
<comment type="similarity">
    <text evidence="2">Belongs to the TAF7 family.</text>
</comment>
<keyword evidence="10" id="KW-1185">Reference proteome</keyword>
<dbReference type="CDD" id="cd08047">
    <property type="entry name" value="TAF7"/>
    <property type="match status" value="1"/>
</dbReference>
<evidence type="ECO:0000256" key="7">
    <source>
        <dbReference type="SAM" id="MobiDB-lite"/>
    </source>
</evidence>
<dbReference type="EMBL" id="VFQX01000053">
    <property type="protein sequence ID" value="KAF0974201.1"/>
    <property type="molecule type" value="Genomic_DNA"/>
</dbReference>
<dbReference type="RefSeq" id="XP_044558914.1">
    <property type="nucleotide sequence ID" value="XM_044710487.1"/>
</dbReference>
<dbReference type="SMART" id="SM01370">
    <property type="entry name" value="TAFII55_N"/>
    <property type="match status" value="1"/>
</dbReference>
<feature type="compositionally biased region" description="Acidic residues" evidence="7">
    <location>
        <begin position="429"/>
        <end position="448"/>
    </location>
</feature>
<feature type="compositionally biased region" description="Polar residues" evidence="7">
    <location>
        <begin position="399"/>
        <end position="409"/>
    </location>
</feature>
<dbReference type="OrthoDB" id="153872at2759"/>
<feature type="compositionally biased region" description="Polar residues" evidence="7">
    <location>
        <begin position="356"/>
        <end position="365"/>
    </location>
</feature>
<evidence type="ECO:0000256" key="4">
    <source>
        <dbReference type="ARBA" id="ARBA00023163"/>
    </source>
</evidence>
<accession>A0A6A5BIC4</accession>
<evidence type="ECO:0000256" key="5">
    <source>
        <dbReference type="ARBA" id="ARBA00023242"/>
    </source>
</evidence>
<dbReference type="OMA" id="CGDVSQM"/>
<feature type="coiled-coil region" evidence="6">
    <location>
        <begin position="468"/>
        <end position="532"/>
    </location>
</feature>
<keyword evidence="6" id="KW-0175">Coiled coil</keyword>
<dbReference type="PANTHER" id="PTHR12228:SF0">
    <property type="entry name" value="TATA-BOX BINDING PROTEIN ASSOCIATED FACTOR 7"/>
    <property type="match status" value="1"/>
</dbReference>
<keyword evidence="5" id="KW-0539">Nucleus</keyword>
<keyword evidence="3" id="KW-0805">Transcription regulation</keyword>
<dbReference type="Proteomes" id="UP000444721">
    <property type="component" value="Unassembled WGS sequence"/>
</dbReference>
<evidence type="ECO:0000256" key="6">
    <source>
        <dbReference type="SAM" id="Coils"/>
    </source>
</evidence>
<feature type="compositionally biased region" description="Acidic residues" evidence="7">
    <location>
        <begin position="290"/>
        <end position="305"/>
    </location>
</feature>
<dbReference type="VEuPathDB" id="AmoebaDB:FDP41_006811"/>
<feature type="compositionally biased region" description="Polar residues" evidence="7">
    <location>
        <begin position="451"/>
        <end position="464"/>
    </location>
</feature>
<dbReference type="InterPro" id="IPR006751">
    <property type="entry name" value="TAFII55_prot_cons_reg"/>
</dbReference>
<feature type="region of interest" description="Disordered" evidence="7">
    <location>
        <begin position="277"/>
        <end position="464"/>
    </location>
</feature>
<protein>
    <recommendedName>
        <fullName evidence="8">TAFII55 protein conserved region domain-containing protein</fullName>
    </recommendedName>
</protein>
<sequence length="551" mass="62266">MPSEKKSKSNKSADVAQTAASLGVDINSLKDEDDDFEEKQFILRVPEDIAEKIRQRLKKESKDSKSSDKNHRIDLHMSIKFGDDVDILQFLQGARLTEEDKKIHKRNNDENGYLSDIEYGIDKNRRGRFQFEKQILPCTLVDLPTHIEAYKSVDCQTYYKCGDVSQMIIVQKPQDLESEFQKSRQRRARFYMQKSHHHHEPKKRKAKDLNTSYLMEDGISPSLARVLRHWNAQKIDITRKDIKKLKEKYIQMLEEEDPTKVKIEFIEYASEQERLAALEEEMSTSSSDSDASDSEDESDESDMFDEVSANKKPDDTMSTVSAGDQSKLSSVPSQQQIINDDSMSVTSAPSSMSTPISQAVTTPNQPFVFGAPPTLPKPVSTSGDMMQDETPSEGEESHISNSTSMSKQSLGPIEAKPAQTKQTTKPPVEQDETSSDSESESEDDENMFEEVSTTAPQQQIDVTQTPQYQSLLQLKNSAERDIQTIQNQVSLATENLEKSKNEIQRGRAQAMLTNLEGKLNARRQELLDVERQLTSLRLSQPSSSSSSTPPF</sequence>
<evidence type="ECO:0000256" key="1">
    <source>
        <dbReference type="ARBA" id="ARBA00004123"/>
    </source>
</evidence>
<dbReference type="VEuPathDB" id="AmoebaDB:NfTy_075430"/>
<feature type="compositionally biased region" description="Polar residues" evidence="7">
    <location>
        <begin position="316"/>
        <end position="341"/>
    </location>
</feature>
<evidence type="ECO:0000259" key="8">
    <source>
        <dbReference type="SMART" id="SM01370"/>
    </source>
</evidence>
<organism evidence="9 10">
    <name type="scientific">Naegleria fowleri</name>
    <name type="common">Brain eating amoeba</name>
    <dbReference type="NCBI Taxonomy" id="5763"/>
    <lineage>
        <taxon>Eukaryota</taxon>
        <taxon>Discoba</taxon>
        <taxon>Heterolobosea</taxon>
        <taxon>Tetramitia</taxon>
        <taxon>Eutetramitia</taxon>
        <taxon>Vahlkampfiidae</taxon>
        <taxon>Naegleria</taxon>
    </lineage>
</organism>
<dbReference type="GO" id="GO:0051123">
    <property type="term" value="P:RNA polymerase II preinitiation complex assembly"/>
    <property type="evidence" value="ECO:0007669"/>
    <property type="project" value="TreeGrafter"/>
</dbReference>
<dbReference type="AlphaFoldDB" id="A0A6A5BIC4"/>
<proteinExistence type="inferred from homology"/>
<dbReference type="GO" id="GO:0016251">
    <property type="term" value="F:RNA polymerase II general transcription initiation factor activity"/>
    <property type="evidence" value="ECO:0007669"/>
    <property type="project" value="TreeGrafter"/>
</dbReference>
<comment type="caution">
    <text evidence="9">The sequence shown here is derived from an EMBL/GenBank/DDBJ whole genome shotgun (WGS) entry which is preliminary data.</text>
</comment>
<feature type="compositionally biased region" description="Low complexity" evidence="7">
    <location>
        <begin position="342"/>
        <end position="355"/>
    </location>
</feature>
<dbReference type="GeneID" id="68114029"/>
<dbReference type="InterPro" id="IPR037817">
    <property type="entry name" value="TAF7"/>
</dbReference>
<gene>
    <name evidence="9" type="ORF">FDP41_006811</name>
</gene>
<dbReference type="Pfam" id="PF04658">
    <property type="entry name" value="TAFII55_N"/>
    <property type="match status" value="1"/>
</dbReference>
<dbReference type="VEuPathDB" id="AmoebaDB:NF0045100"/>
<dbReference type="GO" id="GO:0005669">
    <property type="term" value="C:transcription factor TFIID complex"/>
    <property type="evidence" value="ECO:0007669"/>
    <property type="project" value="InterPro"/>
</dbReference>
<evidence type="ECO:0000313" key="10">
    <source>
        <dbReference type="Proteomes" id="UP000444721"/>
    </source>
</evidence>
<evidence type="ECO:0000256" key="3">
    <source>
        <dbReference type="ARBA" id="ARBA00023015"/>
    </source>
</evidence>
<feature type="domain" description="TAFII55 protein conserved region" evidence="8">
    <location>
        <begin position="37"/>
        <end position="258"/>
    </location>
</feature>